<comment type="caution">
    <text evidence="4">The sequence shown here is derived from an EMBL/GenBank/DDBJ whole genome shotgun (WGS) entry which is preliminary data.</text>
</comment>
<evidence type="ECO:0000313" key="5">
    <source>
        <dbReference type="Proteomes" id="UP001159659"/>
    </source>
</evidence>
<name>A0AAV0SWC8_9STRA</name>
<dbReference type="AlphaFoldDB" id="A0AAV0SWC8"/>
<accession>A0AAV0SWC8</accession>
<proteinExistence type="predicted"/>
<sequence>MELDLLPGESRGYWKYHAPTKWFRQAKASGKVNNDHANLLLDTGAEISILDIAFARKVGCQIDESERQECIGIGEAVYTTEGRTRIKVILNGNLVYIFKVWVDPMVGQDAILGMDFMVPAGIRLDLADGTLCLPDEVRISVGGCTEVPLKRSTSEQWKLEQVPRTPGFVSVGSRRYAEWLNLTYESTTDQVDHQADPTEEEEGPIVERPEYKTPSHILQRPAAPTPMMNMTYQPIPDRDEQPCEEEVNWQEGSIQERSVAKEDLPVVITTMEKEAKLVDLLQADDQVCSFESGELWAEDIRPGWAVVPEVDPSSEGIALEDIQIPDPDGNTPEEVDRLRQ</sequence>
<gene>
    <name evidence="4" type="ORF">PFR002_LOCUS1606</name>
</gene>
<dbReference type="PROSITE" id="PS00141">
    <property type="entry name" value="ASP_PROTEASE"/>
    <property type="match status" value="1"/>
</dbReference>
<organism evidence="4 5">
    <name type="scientific">Peronospora farinosa</name>
    <dbReference type="NCBI Taxonomy" id="134698"/>
    <lineage>
        <taxon>Eukaryota</taxon>
        <taxon>Sar</taxon>
        <taxon>Stramenopiles</taxon>
        <taxon>Oomycota</taxon>
        <taxon>Peronosporomycetes</taxon>
        <taxon>Peronosporales</taxon>
        <taxon>Peronosporaceae</taxon>
        <taxon>Peronospora</taxon>
    </lineage>
</organism>
<dbReference type="GO" id="GO:0006508">
    <property type="term" value="P:proteolysis"/>
    <property type="evidence" value="ECO:0007669"/>
    <property type="project" value="InterPro"/>
</dbReference>
<evidence type="ECO:0000313" key="4">
    <source>
        <dbReference type="EMBL" id="CAI5707723.1"/>
    </source>
</evidence>
<evidence type="ECO:0000256" key="1">
    <source>
        <dbReference type="ARBA" id="ARBA00022801"/>
    </source>
</evidence>
<dbReference type="InterPro" id="IPR001995">
    <property type="entry name" value="Peptidase_A2_cat"/>
</dbReference>
<feature type="domain" description="Peptidase A2" evidence="3">
    <location>
        <begin position="37"/>
        <end position="50"/>
    </location>
</feature>
<evidence type="ECO:0000256" key="2">
    <source>
        <dbReference type="SAM" id="MobiDB-lite"/>
    </source>
</evidence>
<reference evidence="4" key="1">
    <citation type="submission" date="2022-12" db="EMBL/GenBank/DDBJ databases">
        <authorList>
            <person name="Webb A."/>
        </authorList>
    </citation>
    <scope>NUCLEOTIDE SEQUENCE</scope>
    <source>
        <strain evidence="4">Pf2</strain>
    </source>
</reference>
<dbReference type="GO" id="GO:0004190">
    <property type="term" value="F:aspartic-type endopeptidase activity"/>
    <property type="evidence" value="ECO:0007669"/>
    <property type="project" value="InterPro"/>
</dbReference>
<dbReference type="CDD" id="cd00303">
    <property type="entry name" value="retropepsin_like"/>
    <property type="match status" value="1"/>
</dbReference>
<evidence type="ECO:0000259" key="3">
    <source>
        <dbReference type="PROSITE" id="PS50175"/>
    </source>
</evidence>
<dbReference type="InterPro" id="IPR001969">
    <property type="entry name" value="Aspartic_peptidase_AS"/>
</dbReference>
<dbReference type="SUPFAM" id="SSF50630">
    <property type="entry name" value="Acid proteases"/>
    <property type="match status" value="1"/>
</dbReference>
<dbReference type="PROSITE" id="PS50175">
    <property type="entry name" value="ASP_PROT_RETROV"/>
    <property type="match status" value="1"/>
</dbReference>
<dbReference type="Proteomes" id="UP001159659">
    <property type="component" value="Unassembled WGS sequence"/>
</dbReference>
<dbReference type="EMBL" id="CANTFK010000164">
    <property type="protein sequence ID" value="CAI5707723.1"/>
    <property type="molecule type" value="Genomic_DNA"/>
</dbReference>
<dbReference type="Pfam" id="PF13975">
    <property type="entry name" value="gag-asp_proteas"/>
    <property type="match status" value="1"/>
</dbReference>
<keyword evidence="1" id="KW-0378">Hydrolase</keyword>
<protein>
    <recommendedName>
        <fullName evidence="3">Peptidase A2 domain-containing protein</fullName>
    </recommendedName>
</protein>
<dbReference type="InterPro" id="IPR021109">
    <property type="entry name" value="Peptidase_aspartic_dom_sf"/>
</dbReference>
<feature type="region of interest" description="Disordered" evidence="2">
    <location>
        <begin position="315"/>
        <end position="340"/>
    </location>
</feature>
<dbReference type="Gene3D" id="2.40.70.10">
    <property type="entry name" value="Acid Proteases"/>
    <property type="match status" value="1"/>
</dbReference>